<keyword evidence="11" id="KW-1185">Reference proteome</keyword>
<name>A0A9N9NDS3_9GLOM</name>
<dbReference type="GO" id="GO:0005737">
    <property type="term" value="C:cytoplasm"/>
    <property type="evidence" value="ECO:0007669"/>
    <property type="project" value="UniProtKB-SubCell"/>
</dbReference>
<dbReference type="Gene3D" id="3.40.850.10">
    <property type="entry name" value="Kinesin motor domain"/>
    <property type="match status" value="2"/>
</dbReference>
<dbReference type="InterPro" id="IPR027640">
    <property type="entry name" value="Kinesin-like_fam"/>
</dbReference>
<dbReference type="SUPFAM" id="SSF52540">
    <property type="entry name" value="P-loop containing nucleoside triphosphate hydrolases"/>
    <property type="match status" value="1"/>
</dbReference>
<dbReference type="PRINTS" id="PR00380">
    <property type="entry name" value="KINESINHEAVY"/>
</dbReference>
<dbReference type="OrthoDB" id="2402592at2759"/>
<accession>A0A9N9NDS3</accession>
<feature type="compositionally biased region" description="Basic and acidic residues" evidence="8">
    <location>
        <begin position="410"/>
        <end position="420"/>
    </location>
</feature>
<evidence type="ECO:0000259" key="9">
    <source>
        <dbReference type="PROSITE" id="PS50067"/>
    </source>
</evidence>
<dbReference type="GO" id="GO:0051231">
    <property type="term" value="P:spindle elongation"/>
    <property type="evidence" value="ECO:0007669"/>
    <property type="project" value="TreeGrafter"/>
</dbReference>
<dbReference type="PANTHER" id="PTHR47969:SF15">
    <property type="entry name" value="CHROMOSOME-ASSOCIATED KINESIN KIF4A-RELATED"/>
    <property type="match status" value="1"/>
</dbReference>
<feature type="region of interest" description="Disordered" evidence="8">
    <location>
        <begin position="678"/>
        <end position="707"/>
    </location>
</feature>
<evidence type="ECO:0000256" key="5">
    <source>
        <dbReference type="ARBA" id="ARBA00023054"/>
    </source>
</evidence>
<dbReference type="GO" id="GO:0007052">
    <property type="term" value="P:mitotic spindle organization"/>
    <property type="evidence" value="ECO:0007669"/>
    <property type="project" value="TreeGrafter"/>
</dbReference>
<evidence type="ECO:0000256" key="4">
    <source>
        <dbReference type="ARBA" id="ARBA00022840"/>
    </source>
</evidence>
<dbReference type="GO" id="GO:0005875">
    <property type="term" value="C:microtubule associated complex"/>
    <property type="evidence" value="ECO:0007669"/>
    <property type="project" value="TreeGrafter"/>
</dbReference>
<evidence type="ECO:0000256" key="2">
    <source>
        <dbReference type="ARBA" id="ARBA00022490"/>
    </source>
</evidence>
<dbReference type="Pfam" id="PF00225">
    <property type="entry name" value="Kinesin"/>
    <property type="match status" value="1"/>
</dbReference>
<keyword evidence="3 6" id="KW-0547">Nucleotide-binding</keyword>
<feature type="coiled-coil region" evidence="7">
    <location>
        <begin position="707"/>
        <end position="773"/>
    </location>
</feature>
<feature type="domain" description="Kinesin motor" evidence="9">
    <location>
        <begin position="13"/>
        <end position="376"/>
    </location>
</feature>
<evidence type="ECO:0000256" key="6">
    <source>
        <dbReference type="PROSITE-ProRule" id="PRU00283"/>
    </source>
</evidence>
<evidence type="ECO:0000256" key="7">
    <source>
        <dbReference type="SAM" id="Coils"/>
    </source>
</evidence>
<dbReference type="SMART" id="SM00129">
    <property type="entry name" value="KISc"/>
    <property type="match status" value="1"/>
</dbReference>
<keyword evidence="4 6" id="KW-0067">ATP-binding</keyword>
<dbReference type="InterPro" id="IPR001752">
    <property type="entry name" value="Kinesin_motor_dom"/>
</dbReference>
<evidence type="ECO:0000256" key="8">
    <source>
        <dbReference type="SAM" id="MobiDB-lite"/>
    </source>
</evidence>
<feature type="compositionally biased region" description="Basic and acidic residues" evidence="8">
    <location>
        <begin position="693"/>
        <end position="704"/>
    </location>
</feature>
<dbReference type="GO" id="GO:0008017">
    <property type="term" value="F:microtubule binding"/>
    <property type="evidence" value="ECO:0007669"/>
    <property type="project" value="InterPro"/>
</dbReference>
<dbReference type="GO" id="GO:0003777">
    <property type="term" value="F:microtubule motor activity"/>
    <property type="evidence" value="ECO:0007669"/>
    <property type="project" value="InterPro"/>
</dbReference>
<feature type="region of interest" description="Disordered" evidence="8">
    <location>
        <begin position="568"/>
        <end position="620"/>
    </location>
</feature>
<dbReference type="InterPro" id="IPR036961">
    <property type="entry name" value="Kinesin_motor_dom_sf"/>
</dbReference>
<evidence type="ECO:0000256" key="3">
    <source>
        <dbReference type="ARBA" id="ARBA00022741"/>
    </source>
</evidence>
<dbReference type="InterPro" id="IPR027417">
    <property type="entry name" value="P-loop_NTPase"/>
</dbReference>
<proteinExistence type="inferred from homology"/>
<dbReference type="GO" id="GO:0007018">
    <property type="term" value="P:microtubule-based movement"/>
    <property type="evidence" value="ECO:0007669"/>
    <property type="project" value="InterPro"/>
</dbReference>
<comment type="similarity">
    <text evidence="6">Belongs to the TRAFAC class myosin-kinesin ATPase superfamily. Kinesin family.</text>
</comment>
<sequence length="773" mass="87256">LIVKKMLKTDNSNVQIALRIRSLSAEDLVSVPPKLQKNILSTTPFAPNQVVVQGDKKKTFSFDSVFPPEVTQKEVYDRSVMNLINKFIEGYNVTIVAYGHSSSGKSHTLGISNGLSNTRESKGIIPRAMSTLISYINSAQYKKRKYVMRVSFVEIHGEKIVDLLGEDDDKVKPQIVIRDDSNGQILWSDLQEIKVNSLQEAIGTLSRGMLNRKVSLSKTNGRSPHRHTIFTVTLSQQKFIPIDGDLSNLRNLSPNITLSAPNRQATGALETSKMYEGNWVTVTCKLNFVDLSWRDMDVDIPKSMILPIDHMIRGLGMPKAADTLQLTDNDHNFPSILKEYLGGNASVLVISCVSPAAFQVNETIETLELTSQAYNNKYLISIHQEVGWQNVEHLQDLVLKLKSEVDTLKENEDTNKDAEVKPSSPITEKQRRRSSILASILSNDSTSLPNEKGLITISEKNILQDAKPTNEDPEDLTTYLQKGLGPVIKEYEKSLSALENQLSHTRAALAHSENTVRLQEDKLQEAEKINNQNKHVIDDFKNKISKLKEREDTTESYIKDLETKLESERELHKMKGQESTNKSNDTSGRVKSSDSTNSISQANSIDKKLEQNENKVASMSKSLKELRKQLEEKDHEYRKLEKKFEVQRNNDAKEKKGLVEEIEMRDAIISELENKVENLAKESQPGTKPSSTSEDKSKSKDRDVATNAELLQTIEELRRKLAKSEEDNIQNQSLIDTLEFTLSESEENLNKQLVALRNREDELVKQIKSLKSQ</sequence>
<evidence type="ECO:0000313" key="11">
    <source>
        <dbReference type="Proteomes" id="UP000789342"/>
    </source>
</evidence>
<dbReference type="Proteomes" id="UP000789342">
    <property type="component" value="Unassembled WGS sequence"/>
</dbReference>
<dbReference type="EMBL" id="CAJVPV010024097">
    <property type="protein sequence ID" value="CAG8725572.1"/>
    <property type="molecule type" value="Genomic_DNA"/>
</dbReference>
<feature type="coiled-coil region" evidence="7">
    <location>
        <begin position="488"/>
        <end position="564"/>
    </location>
</feature>
<keyword evidence="5 7" id="KW-0175">Coiled coil</keyword>
<protein>
    <submittedName>
        <fullName evidence="10">15817_t:CDS:1</fullName>
    </submittedName>
</protein>
<keyword evidence="2" id="KW-0963">Cytoplasm</keyword>
<comment type="subcellular location">
    <subcellularLocation>
        <location evidence="1">Cytoplasm</location>
    </subcellularLocation>
</comment>
<organism evidence="10 11">
    <name type="scientific">Acaulospora morrowiae</name>
    <dbReference type="NCBI Taxonomy" id="94023"/>
    <lineage>
        <taxon>Eukaryota</taxon>
        <taxon>Fungi</taxon>
        <taxon>Fungi incertae sedis</taxon>
        <taxon>Mucoromycota</taxon>
        <taxon>Glomeromycotina</taxon>
        <taxon>Glomeromycetes</taxon>
        <taxon>Diversisporales</taxon>
        <taxon>Acaulosporaceae</taxon>
        <taxon>Acaulospora</taxon>
    </lineage>
</organism>
<dbReference type="GO" id="GO:0005524">
    <property type="term" value="F:ATP binding"/>
    <property type="evidence" value="ECO:0007669"/>
    <property type="project" value="UniProtKB-UniRule"/>
</dbReference>
<dbReference type="PROSITE" id="PS50067">
    <property type="entry name" value="KINESIN_MOTOR_2"/>
    <property type="match status" value="1"/>
</dbReference>
<dbReference type="AlphaFoldDB" id="A0A9N9NDS3"/>
<evidence type="ECO:0000256" key="1">
    <source>
        <dbReference type="ARBA" id="ARBA00004496"/>
    </source>
</evidence>
<reference evidence="10" key="1">
    <citation type="submission" date="2021-06" db="EMBL/GenBank/DDBJ databases">
        <authorList>
            <person name="Kallberg Y."/>
            <person name="Tangrot J."/>
            <person name="Rosling A."/>
        </authorList>
    </citation>
    <scope>NUCLEOTIDE SEQUENCE</scope>
    <source>
        <strain evidence="10">CL551</strain>
    </source>
</reference>
<feature type="binding site" evidence="6">
    <location>
        <begin position="99"/>
        <end position="106"/>
    </location>
    <ligand>
        <name>ATP</name>
        <dbReference type="ChEBI" id="CHEBI:30616"/>
    </ligand>
</feature>
<feature type="non-terminal residue" evidence="10">
    <location>
        <position position="773"/>
    </location>
</feature>
<evidence type="ECO:0000313" key="10">
    <source>
        <dbReference type="EMBL" id="CAG8725572.1"/>
    </source>
</evidence>
<feature type="compositionally biased region" description="Polar residues" evidence="8">
    <location>
        <begin position="577"/>
        <end position="604"/>
    </location>
</feature>
<comment type="caution">
    <text evidence="10">The sequence shown here is derived from an EMBL/GenBank/DDBJ whole genome shotgun (WGS) entry which is preliminary data.</text>
</comment>
<keyword evidence="6" id="KW-0505">Motor protein</keyword>
<gene>
    <name evidence="10" type="ORF">AMORRO_LOCUS13633</name>
</gene>
<feature type="non-terminal residue" evidence="10">
    <location>
        <position position="1"/>
    </location>
</feature>
<dbReference type="PANTHER" id="PTHR47969">
    <property type="entry name" value="CHROMOSOME-ASSOCIATED KINESIN KIF4A-RELATED"/>
    <property type="match status" value="1"/>
</dbReference>
<feature type="region of interest" description="Disordered" evidence="8">
    <location>
        <begin position="410"/>
        <end position="432"/>
    </location>
</feature>